<organism evidence="2 3">
    <name type="scientific">Streptomyces cheonanensis</name>
    <dbReference type="NCBI Taxonomy" id="312720"/>
    <lineage>
        <taxon>Bacteria</taxon>
        <taxon>Bacillati</taxon>
        <taxon>Actinomycetota</taxon>
        <taxon>Actinomycetes</taxon>
        <taxon>Kitasatosporales</taxon>
        <taxon>Streptomycetaceae</taxon>
        <taxon>Streptomyces</taxon>
    </lineage>
</organism>
<dbReference type="Proteomes" id="UP001403094">
    <property type="component" value="Unassembled WGS sequence"/>
</dbReference>
<comment type="caution">
    <text evidence="2">The sequence shown here is derived from an EMBL/GenBank/DDBJ whole genome shotgun (WGS) entry which is preliminary data.</text>
</comment>
<feature type="region of interest" description="Disordered" evidence="1">
    <location>
        <begin position="1"/>
        <end position="34"/>
    </location>
</feature>
<accession>A0ABN2VM05</accession>
<feature type="compositionally biased region" description="Gly residues" evidence="1">
    <location>
        <begin position="1"/>
        <end position="26"/>
    </location>
</feature>
<evidence type="ECO:0000313" key="3">
    <source>
        <dbReference type="Proteomes" id="UP001403094"/>
    </source>
</evidence>
<protein>
    <submittedName>
        <fullName evidence="2">Uncharacterized protein</fullName>
    </submittedName>
</protein>
<dbReference type="EMBL" id="BAAANQ010000021">
    <property type="protein sequence ID" value="GAA2065847.1"/>
    <property type="molecule type" value="Genomic_DNA"/>
</dbReference>
<evidence type="ECO:0000256" key="1">
    <source>
        <dbReference type="SAM" id="MobiDB-lite"/>
    </source>
</evidence>
<evidence type="ECO:0000313" key="2">
    <source>
        <dbReference type="EMBL" id="GAA2065847.1"/>
    </source>
</evidence>
<reference evidence="2 3" key="1">
    <citation type="journal article" date="2019" name="Int. J. Syst. Evol. Microbiol.">
        <title>The Global Catalogue of Microorganisms (GCM) 10K type strain sequencing project: providing services to taxonomists for standard genome sequencing and annotation.</title>
        <authorList>
            <consortium name="The Broad Institute Genomics Platform"/>
            <consortium name="The Broad Institute Genome Sequencing Center for Infectious Disease"/>
            <person name="Wu L."/>
            <person name="Ma J."/>
        </authorList>
    </citation>
    <scope>NUCLEOTIDE SEQUENCE [LARGE SCALE GENOMIC DNA]</scope>
    <source>
        <strain evidence="2 3">JCM 14549</strain>
    </source>
</reference>
<sequence length="72" mass="7382">MHGLGLGARPVVGGGQTGGTADGDTGGGKHEGGLLRSVHDVRSSWDGSLGWLRRKSHALHNAVRVRMTRGAG</sequence>
<name>A0ABN2VM05_9ACTN</name>
<keyword evidence="3" id="KW-1185">Reference proteome</keyword>
<gene>
    <name evidence="2" type="ORF">GCM10009757_52610</name>
</gene>
<proteinExistence type="predicted"/>